<protein>
    <submittedName>
        <fullName evidence="1">Uncharacterized protein</fullName>
    </submittedName>
</protein>
<dbReference type="Proteomes" id="UP000281391">
    <property type="component" value="Chromosome"/>
</dbReference>
<dbReference type="EMBL" id="LR134117">
    <property type="protein sequence ID" value="VDZ61488.1"/>
    <property type="molecule type" value="Genomic_DNA"/>
</dbReference>
<reference evidence="1 2" key="1">
    <citation type="submission" date="2018-12" db="EMBL/GenBank/DDBJ databases">
        <authorList>
            <consortium name="Pathogen Informatics"/>
        </authorList>
    </citation>
    <scope>NUCLEOTIDE SEQUENCE [LARGE SCALE GENOMIC DNA]</scope>
    <source>
        <strain evidence="1 2">NCTC11214</strain>
    </source>
</reference>
<accession>A0A447KVL7</accession>
<sequence length="97" mass="11038">MADVVRYQNKIILGAEILPPPHPMDGSCKGSILIHCEQSPEIAKMLSSLGEWDEIELEINGEKTLCQVEKFDRERNIIALKSDKRQSDAEIPYQQEK</sequence>
<dbReference type="AlphaFoldDB" id="A0A447KVL7"/>
<proteinExistence type="predicted"/>
<evidence type="ECO:0000313" key="2">
    <source>
        <dbReference type="Proteomes" id="UP000281391"/>
    </source>
</evidence>
<dbReference type="RefSeq" id="WP_004961321.1">
    <property type="nucleotide sequence ID" value="NZ_JAEKCK010000002.1"/>
</dbReference>
<gene>
    <name evidence="1" type="ORF">NCTC11214_03764</name>
</gene>
<name>A0A447KVL7_SEROD</name>
<organism evidence="1 2">
    <name type="scientific">Serratia odorifera</name>
    <dbReference type="NCBI Taxonomy" id="618"/>
    <lineage>
        <taxon>Bacteria</taxon>
        <taxon>Pseudomonadati</taxon>
        <taxon>Pseudomonadota</taxon>
        <taxon>Gammaproteobacteria</taxon>
        <taxon>Enterobacterales</taxon>
        <taxon>Yersiniaceae</taxon>
        <taxon>Serratia</taxon>
    </lineage>
</organism>
<dbReference type="KEGG" id="sof:NCTC11214_03764"/>
<evidence type="ECO:0000313" key="1">
    <source>
        <dbReference type="EMBL" id="VDZ61488.1"/>
    </source>
</evidence>